<dbReference type="AlphaFoldDB" id="A0A5J4VBT8"/>
<protein>
    <submittedName>
        <fullName evidence="1">Uncharacterized protein</fullName>
    </submittedName>
</protein>
<comment type="caution">
    <text evidence="1">The sequence shown here is derived from an EMBL/GenBank/DDBJ whole genome shotgun (WGS) entry which is preliminary data.</text>
</comment>
<proteinExistence type="predicted"/>
<accession>A0A5J4VBT8</accession>
<dbReference type="OrthoDB" id="7543959at2759"/>
<evidence type="ECO:0000313" key="2">
    <source>
        <dbReference type="Proteomes" id="UP000324800"/>
    </source>
</evidence>
<reference evidence="1 2" key="1">
    <citation type="submission" date="2019-03" db="EMBL/GenBank/DDBJ databases">
        <title>Single cell metagenomics reveals metabolic interactions within the superorganism composed of flagellate Streblomastix strix and complex community of Bacteroidetes bacteria on its surface.</title>
        <authorList>
            <person name="Treitli S.C."/>
            <person name="Kolisko M."/>
            <person name="Husnik F."/>
            <person name="Keeling P."/>
            <person name="Hampl V."/>
        </authorList>
    </citation>
    <scope>NUCLEOTIDE SEQUENCE [LARGE SCALE GENOMIC DNA]</scope>
    <source>
        <strain evidence="1">ST1C</strain>
    </source>
</reference>
<evidence type="ECO:0000313" key="1">
    <source>
        <dbReference type="EMBL" id="KAA6379921.1"/>
    </source>
</evidence>
<dbReference type="Proteomes" id="UP000324800">
    <property type="component" value="Unassembled WGS sequence"/>
</dbReference>
<gene>
    <name evidence="1" type="ORF">EZS28_024553</name>
</gene>
<name>A0A5J4VBT8_9EUKA</name>
<organism evidence="1 2">
    <name type="scientific">Streblomastix strix</name>
    <dbReference type="NCBI Taxonomy" id="222440"/>
    <lineage>
        <taxon>Eukaryota</taxon>
        <taxon>Metamonada</taxon>
        <taxon>Preaxostyla</taxon>
        <taxon>Oxymonadida</taxon>
        <taxon>Streblomastigidae</taxon>
        <taxon>Streblomastix</taxon>
    </lineage>
</organism>
<dbReference type="EMBL" id="SNRW01008194">
    <property type="protein sequence ID" value="KAA6379921.1"/>
    <property type="molecule type" value="Genomic_DNA"/>
</dbReference>
<sequence length="127" mass="14841">MRPQMPRSFVSLGKIDFIRFKAVALDHFIRGENHLQPYVDMMFMYGALDPELDTIRHWKKAFEDEYDLVRYVIPSGRLRICGLSLNQIGSLIWTEAYHKEGQQILCAMTSKLSLELFGKKRSLNVFI</sequence>